<proteinExistence type="predicted"/>
<dbReference type="AlphaFoldDB" id="A0A699U5Z0"/>
<reference evidence="1" key="1">
    <citation type="journal article" date="2019" name="Sci. Rep.">
        <title>Draft genome of Tanacetum cinerariifolium, the natural source of mosquito coil.</title>
        <authorList>
            <person name="Yamashiro T."/>
            <person name="Shiraishi A."/>
            <person name="Satake H."/>
            <person name="Nakayama K."/>
        </authorList>
    </citation>
    <scope>NUCLEOTIDE SEQUENCE</scope>
</reference>
<organism evidence="1">
    <name type="scientific">Tanacetum cinerariifolium</name>
    <name type="common">Dalmatian daisy</name>
    <name type="synonym">Chrysanthemum cinerariifolium</name>
    <dbReference type="NCBI Taxonomy" id="118510"/>
    <lineage>
        <taxon>Eukaryota</taxon>
        <taxon>Viridiplantae</taxon>
        <taxon>Streptophyta</taxon>
        <taxon>Embryophyta</taxon>
        <taxon>Tracheophyta</taxon>
        <taxon>Spermatophyta</taxon>
        <taxon>Magnoliopsida</taxon>
        <taxon>eudicotyledons</taxon>
        <taxon>Gunneridae</taxon>
        <taxon>Pentapetalae</taxon>
        <taxon>asterids</taxon>
        <taxon>campanulids</taxon>
        <taxon>Asterales</taxon>
        <taxon>Asteraceae</taxon>
        <taxon>Asteroideae</taxon>
        <taxon>Anthemideae</taxon>
        <taxon>Anthemidinae</taxon>
        <taxon>Tanacetum</taxon>
    </lineage>
</organism>
<accession>A0A699U5Z0</accession>
<feature type="non-terminal residue" evidence="1">
    <location>
        <position position="1"/>
    </location>
</feature>
<comment type="caution">
    <text evidence="1">The sequence shown here is derived from an EMBL/GenBank/DDBJ whole genome shotgun (WGS) entry which is preliminary data.</text>
</comment>
<protein>
    <submittedName>
        <fullName evidence="1">Uncharacterized protein</fullName>
    </submittedName>
</protein>
<name>A0A699U5Z0_TANCI</name>
<sequence length="66" mass="7891">HEYKTDTGFHCGKIGQWKTIYTSYLAESKKNKEVKSSSKLGSKILSEWNEALWTYIWEWEWESCHC</sequence>
<gene>
    <name evidence="1" type="ORF">Tci_889450</name>
</gene>
<dbReference type="EMBL" id="BKCJ011300542">
    <property type="protein sequence ID" value="GFD17481.1"/>
    <property type="molecule type" value="Genomic_DNA"/>
</dbReference>
<evidence type="ECO:0000313" key="1">
    <source>
        <dbReference type="EMBL" id="GFD17481.1"/>
    </source>
</evidence>